<evidence type="ECO:0000313" key="2">
    <source>
        <dbReference type="Proteomes" id="UP000248627"/>
    </source>
</evidence>
<sequence length="94" mass="10174">MVLPRRRKIEVLKLAQRIEAELASGRVDDVELSDEQMRRVASLLRPPVPTPSAEPATADPAVAGRIHRWASRGAAAMFHFSALITLAAGTPPPL</sequence>
<evidence type="ECO:0000313" key="1">
    <source>
        <dbReference type="EMBL" id="PZF92113.1"/>
    </source>
</evidence>
<dbReference type="Proteomes" id="UP000248627">
    <property type="component" value="Unassembled WGS sequence"/>
</dbReference>
<dbReference type="EMBL" id="POTX01000149">
    <property type="protein sequence ID" value="PZF92113.1"/>
    <property type="molecule type" value="Genomic_DNA"/>
</dbReference>
<gene>
    <name evidence="1" type="ORF">C1I93_20090</name>
</gene>
<dbReference type="AlphaFoldDB" id="A0A2W2DH47"/>
<protein>
    <submittedName>
        <fullName evidence="1">Uncharacterized protein</fullName>
    </submittedName>
</protein>
<dbReference type="OrthoDB" id="3405679at2"/>
<dbReference type="RefSeq" id="WP_111244853.1">
    <property type="nucleotide sequence ID" value="NZ_AP023358.1"/>
</dbReference>
<name>A0A2W2DH47_9ACTN</name>
<organism evidence="1 2">
    <name type="scientific">Micromonospora endophytica</name>
    <dbReference type="NCBI Taxonomy" id="515350"/>
    <lineage>
        <taxon>Bacteria</taxon>
        <taxon>Bacillati</taxon>
        <taxon>Actinomycetota</taxon>
        <taxon>Actinomycetes</taxon>
        <taxon>Micromonosporales</taxon>
        <taxon>Micromonosporaceae</taxon>
        <taxon>Micromonospora</taxon>
    </lineage>
</organism>
<comment type="caution">
    <text evidence="1">The sequence shown here is derived from an EMBL/GenBank/DDBJ whole genome shotgun (WGS) entry which is preliminary data.</text>
</comment>
<keyword evidence="2" id="KW-1185">Reference proteome</keyword>
<accession>A0A2W2DH47</accession>
<proteinExistence type="predicted"/>
<reference evidence="1 2" key="1">
    <citation type="submission" date="2018-01" db="EMBL/GenBank/DDBJ databases">
        <title>Draft genome sequence of Jishengella endophytica.</title>
        <authorList>
            <person name="Sahin N."/>
            <person name="Ay H."/>
            <person name="Saygin H."/>
        </authorList>
    </citation>
    <scope>NUCLEOTIDE SEQUENCE [LARGE SCALE GENOMIC DNA]</scope>
    <source>
        <strain evidence="1 2">DSM 45430</strain>
    </source>
</reference>